<sequence length="1096" mass="121964">MDPASSIVEKVVETKNGTQEVDAGVIEMATKNIDNSVESPLESNIGSNVGQSITSTDDNDDADLVIEESESDEHSSDGERTSDVAETEDLIKVAEIDKPSLSSDANSTAEINGSAEIESEDPTVEDSSIKSDPETSVLDSTKADKRSTVSEENPNVEVIDENIVIVSTSDARMANVPQETSKIIIEGDEVKRTEEVALKDCTESLTEKGAKEPTTCELTAENTKNEVFSPIENVNELKELGKNAVENKDVKLFQETQQGREANEITDQSELLNDNIRDREHLRLSNQTDFNNQILDIISDIDINIKAQEKITQLKEQELKLIQKQNELANQIHQQQILAQQLNAKNTIKQSQFQSDKFDSKCQQQNDRDVSTLTLNQNNVISKEHTDIPKTIDLRKIFTPATDATEILPKNRKLYASSAFYSPTLHPTVEDQVELARRISHSLSDISNQTSKGQSMYVNRKKRSDKWVHEGRSQGNECSSDAVDPYKENSETNSTLELTKLEKIPLKLIMNPNGKVRDYNSLKELINVETGLLSPDNCAELITALQLHQGRGAELFAKRRRKADNWIVDETNLETQNPPSGIPDYQQYQQKPAISPNILPAYSDAGKHRVQLNIHQNQLIEKYSKPGLQVVQSPWDAALQTGSASTAFLEDKDTKSQCFSPAAVSPTPYFQSGRRDFTDAVEPTHYSPQKDYNNAIASPPQSTNVPSNPQRELAYTPSVAQGWGGRNVELPKESLQSNKNESSRQTRPQFYFNGDNLTSNFAKDVQSRLYELEKFQKLFLEHQRLQIEILRNQESAQEIRSTLLPQAYQSCKDFMKKFGVELSDDDQKVKDDLDEKLNVRELIQSFEQQKLSELSHCQDGLKYDNKGLYVPKEISLSSYAAPPQQYAGNNEHFESPNNGSVSRPLPRTNFSAFQSTVGNNGTGQFPLSKPLSPGFSTVPPKQQLYSPSSYQRIPIGSENVAPQVSFNPAPLTFDKLARYEQPDRKNSTSTSSQYLNVQQNSQVRNASPTPFGIVLNEHTSGSPSSAGSIGSPYRQLLPTGSPRGGPSIGRPTSPLANKGQIFNQCARGWGAIPDKQQTYQSQFSSPTTGNLPYTDF</sequence>
<feature type="region of interest" description="Disordered" evidence="6">
    <location>
        <begin position="447"/>
        <end position="491"/>
    </location>
</feature>
<dbReference type="PANTHER" id="PTHR24217:SF0">
    <property type="entry name" value="PDZ DOMAIN-CONTAINING PROTEIN"/>
    <property type="match status" value="1"/>
</dbReference>
<dbReference type="GeneID" id="108020336"/>
<evidence type="ECO:0000313" key="9">
    <source>
        <dbReference type="RefSeq" id="XP_036669319.2"/>
    </source>
</evidence>
<dbReference type="RefSeq" id="XP_016943960.2">
    <property type="nucleotide sequence ID" value="XM_017088471.4"/>
</dbReference>
<comment type="similarity">
    <text evidence="4">Belongs to the synaptopodin family.</text>
</comment>
<dbReference type="GO" id="GO:0030018">
    <property type="term" value="C:Z disc"/>
    <property type="evidence" value="ECO:0007669"/>
    <property type="project" value="TreeGrafter"/>
</dbReference>
<feature type="compositionally biased region" description="Acidic residues" evidence="6">
    <location>
        <begin position="57"/>
        <end position="71"/>
    </location>
</feature>
<feature type="coiled-coil region" evidence="5">
    <location>
        <begin position="304"/>
        <end position="345"/>
    </location>
</feature>
<dbReference type="GO" id="GO:0005634">
    <property type="term" value="C:nucleus"/>
    <property type="evidence" value="ECO:0007669"/>
    <property type="project" value="TreeGrafter"/>
</dbReference>
<dbReference type="PANTHER" id="PTHR24217">
    <property type="entry name" value="PUTATIVE-RELATED"/>
    <property type="match status" value="1"/>
</dbReference>
<dbReference type="InterPro" id="IPR051976">
    <property type="entry name" value="Synaptopodin_domain"/>
</dbReference>
<protein>
    <submittedName>
        <fullName evidence="8 9">Titin homolog isoform X1</fullName>
    </submittedName>
</protein>
<feature type="region of interest" description="Disordered" evidence="6">
    <location>
        <begin position="1"/>
        <end position="21"/>
    </location>
</feature>
<evidence type="ECO:0000313" key="8">
    <source>
        <dbReference type="RefSeq" id="XP_016943960.2"/>
    </source>
</evidence>
<evidence type="ECO:0000256" key="1">
    <source>
        <dbReference type="ARBA" id="ARBA00004496"/>
    </source>
</evidence>
<evidence type="ECO:0000256" key="3">
    <source>
        <dbReference type="ARBA" id="ARBA00022553"/>
    </source>
</evidence>
<accession>A0AB39ZVC4</accession>
<keyword evidence="7" id="KW-1185">Reference proteome</keyword>
<keyword evidence="3" id="KW-0597">Phosphoprotein</keyword>
<evidence type="ECO:0000256" key="2">
    <source>
        <dbReference type="ARBA" id="ARBA00022490"/>
    </source>
</evidence>
<evidence type="ECO:0000256" key="6">
    <source>
        <dbReference type="SAM" id="MobiDB-lite"/>
    </source>
</evidence>
<name>A0AB39ZVC4_DROSZ</name>
<feature type="compositionally biased region" description="Polar residues" evidence="6">
    <location>
        <begin position="100"/>
        <end position="111"/>
    </location>
</feature>
<dbReference type="GO" id="GO:0032233">
    <property type="term" value="P:positive regulation of actin filament bundle assembly"/>
    <property type="evidence" value="ECO:0007669"/>
    <property type="project" value="TreeGrafter"/>
</dbReference>
<feature type="compositionally biased region" description="Polar residues" evidence="6">
    <location>
        <begin position="686"/>
        <end position="710"/>
    </location>
</feature>
<dbReference type="GO" id="GO:0015629">
    <property type="term" value="C:actin cytoskeleton"/>
    <property type="evidence" value="ECO:0007669"/>
    <property type="project" value="TreeGrafter"/>
</dbReference>
<reference evidence="8 9" key="1">
    <citation type="submission" date="2025-05" db="UniProtKB">
        <authorList>
            <consortium name="RefSeq"/>
        </authorList>
    </citation>
    <scope>IDENTIFICATION</scope>
</reference>
<feature type="compositionally biased region" description="Polar residues" evidence="6">
    <location>
        <begin position="34"/>
        <end position="56"/>
    </location>
</feature>
<organism evidence="7 8">
    <name type="scientific">Drosophila suzukii</name>
    <name type="common">Spotted-wing drosophila fruit fly</name>
    <dbReference type="NCBI Taxonomy" id="28584"/>
    <lineage>
        <taxon>Eukaryota</taxon>
        <taxon>Metazoa</taxon>
        <taxon>Ecdysozoa</taxon>
        <taxon>Arthropoda</taxon>
        <taxon>Hexapoda</taxon>
        <taxon>Insecta</taxon>
        <taxon>Pterygota</taxon>
        <taxon>Neoptera</taxon>
        <taxon>Endopterygota</taxon>
        <taxon>Diptera</taxon>
        <taxon>Brachycera</taxon>
        <taxon>Muscomorpha</taxon>
        <taxon>Ephydroidea</taxon>
        <taxon>Drosophilidae</taxon>
        <taxon>Drosophila</taxon>
        <taxon>Sophophora</taxon>
    </lineage>
</organism>
<evidence type="ECO:0000256" key="5">
    <source>
        <dbReference type="SAM" id="Coils"/>
    </source>
</evidence>
<dbReference type="RefSeq" id="XP_036669319.2">
    <property type="nucleotide sequence ID" value="XM_036813424.3"/>
</dbReference>
<dbReference type="GO" id="GO:0003779">
    <property type="term" value="F:actin binding"/>
    <property type="evidence" value="ECO:0007669"/>
    <property type="project" value="TreeGrafter"/>
</dbReference>
<dbReference type="Proteomes" id="UP001652628">
    <property type="component" value="Chromosome 4"/>
</dbReference>
<dbReference type="AlphaFoldDB" id="A0AB39ZVC4"/>
<keyword evidence="5" id="KW-0175">Coiled coil</keyword>
<dbReference type="RefSeq" id="XP_065723471.2">
    <property type="nucleotide sequence ID" value="XM_065867399.2"/>
</dbReference>
<keyword evidence="2" id="KW-0963">Cytoplasm</keyword>
<gene>
    <name evidence="8 9 10" type="primary">LOC108020336</name>
</gene>
<feature type="region of interest" description="Disordered" evidence="6">
    <location>
        <begin position="680"/>
        <end position="711"/>
    </location>
</feature>
<evidence type="ECO:0000256" key="4">
    <source>
        <dbReference type="ARBA" id="ARBA00038161"/>
    </source>
</evidence>
<feature type="compositionally biased region" description="Basic and acidic residues" evidence="6">
    <location>
        <begin position="72"/>
        <end position="98"/>
    </location>
</feature>
<feature type="region of interest" description="Disordered" evidence="6">
    <location>
        <begin position="34"/>
        <end position="153"/>
    </location>
</feature>
<feature type="compositionally biased region" description="Polar residues" evidence="6">
    <location>
        <begin position="447"/>
        <end position="457"/>
    </location>
</feature>
<proteinExistence type="inferred from homology"/>
<evidence type="ECO:0000313" key="10">
    <source>
        <dbReference type="RefSeq" id="XP_065723471.2"/>
    </source>
</evidence>
<evidence type="ECO:0000313" key="7">
    <source>
        <dbReference type="Proteomes" id="UP001652628"/>
    </source>
</evidence>
<comment type="subcellular location">
    <subcellularLocation>
        <location evidence="1">Cytoplasm</location>
    </subcellularLocation>
</comment>